<evidence type="ECO:0000313" key="1">
    <source>
        <dbReference type="EMBL" id="SMQ58187.1"/>
    </source>
</evidence>
<protein>
    <submittedName>
        <fullName evidence="1">Uncharacterized protein</fullName>
    </submittedName>
</protein>
<proteinExistence type="predicted"/>
<reference evidence="2" key="1">
    <citation type="submission" date="2017-04" db="EMBL/GenBank/DDBJ databases">
        <authorList>
            <person name="Varghese N."/>
            <person name="Submissions S."/>
        </authorList>
    </citation>
    <scope>NUCLEOTIDE SEQUENCE [LARGE SCALE GENOMIC DNA]</scope>
</reference>
<sequence>MSLRFAAARTPNRSPVARALRKRAIECVANDNGENVEHDRMLKAALRHFGEFGLSAARKARQNAEAAFFAGDRDLYDWWLGVCRVLDRRLAAELETGTSSKSA</sequence>
<dbReference type="EMBL" id="FXWG01000001">
    <property type="protein sequence ID" value="SMQ58187.1"/>
    <property type="molecule type" value="Genomic_DNA"/>
</dbReference>
<gene>
    <name evidence="1" type="ORF">SAMN06297468_0126</name>
</gene>
<name>A0A1Y6E618_9SPHN</name>
<dbReference type="OrthoDB" id="7510084at2"/>
<evidence type="ECO:0000313" key="2">
    <source>
        <dbReference type="Proteomes" id="UP000194420"/>
    </source>
</evidence>
<dbReference type="AlphaFoldDB" id="A0A1Y6E618"/>
<dbReference type="RefSeq" id="WP_086436120.1">
    <property type="nucleotide sequence ID" value="NZ_FXWG01000001.1"/>
</dbReference>
<accession>A0A1Y6E618</accession>
<organism evidence="1 2">
    <name type="scientific">Altererythrobacter xiamenensis</name>
    <dbReference type="NCBI Taxonomy" id="1316679"/>
    <lineage>
        <taxon>Bacteria</taxon>
        <taxon>Pseudomonadati</taxon>
        <taxon>Pseudomonadota</taxon>
        <taxon>Alphaproteobacteria</taxon>
        <taxon>Sphingomonadales</taxon>
        <taxon>Erythrobacteraceae</taxon>
        <taxon>Altererythrobacter</taxon>
    </lineage>
</organism>
<dbReference type="Proteomes" id="UP000194420">
    <property type="component" value="Unassembled WGS sequence"/>
</dbReference>
<keyword evidence="2" id="KW-1185">Reference proteome</keyword>